<evidence type="ECO:0000313" key="2">
    <source>
        <dbReference type="Proteomes" id="UP000566819"/>
    </source>
</evidence>
<dbReference type="PANTHER" id="PTHR36922:SF1">
    <property type="entry name" value="DUF1993 DOMAIN-CONTAINING PROTEIN"/>
    <property type="match status" value="1"/>
</dbReference>
<dbReference type="SUPFAM" id="SSF109854">
    <property type="entry name" value="DinB/YfiT-like putative metalloenzymes"/>
    <property type="match status" value="1"/>
</dbReference>
<dbReference type="AlphaFoldDB" id="A0A8H4RES9"/>
<dbReference type="InterPro" id="IPR018531">
    <property type="entry name" value="DUF1993"/>
</dbReference>
<evidence type="ECO:0008006" key="3">
    <source>
        <dbReference type="Google" id="ProtNLM"/>
    </source>
</evidence>
<dbReference type="OrthoDB" id="3724345at2759"/>
<sequence>MPPLSLYDITIPIFIHHLKTINNLLDKGEAHVGSDHAATLVNLRLVADMQPLSFQVQRVSKISTGVAALVGSAEAITFEDNEKTLPELHERINKTIAYLEKVDPKSFVDAEDKEVILKNAAGERKFTGSSYVSTFALPNFYFHFVTLYALLRKEGVQIGKRDFLT</sequence>
<dbReference type="Proteomes" id="UP000566819">
    <property type="component" value="Unassembled WGS sequence"/>
</dbReference>
<dbReference type="Gene3D" id="1.20.120.450">
    <property type="entry name" value="dinb family like domain"/>
    <property type="match status" value="1"/>
</dbReference>
<dbReference type="EMBL" id="JAAMPI010001066">
    <property type="protein sequence ID" value="KAF4626887.1"/>
    <property type="molecule type" value="Genomic_DNA"/>
</dbReference>
<gene>
    <name evidence="1" type="ORF">G7Y89_g11269</name>
</gene>
<evidence type="ECO:0000313" key="1">
    <source>
        <dbReference type="EMBL" id="KAF4626887.1"/>
    </source>
</evidence>
<reference evidence="1 2" key="1">
    <citation type="submission" date="2020-03" db="EMBL/GenBank/DDBJ databases">
        <title>Draft Genome Sequence of Cudoniella acicularis.</title>
        <authorList>
            <person name="Buettner E."/>
            <person name="Kellner H."/>
        </authorList>
    </citation>
    <scope>NUCLEOTIDE SEQUENCE [LARGE SCALE GENOMIC DNA]</scope>
    <source>
        <strain evidence="1 2">DSM 108380</strain>
    </source>
</reference>
<protein>
    <recommendedName>
        <fullName evidence="3">DUF1993 domain-containing protein</fullName>
    </recommendedName>
</protein>
<keyword evidence="2" id="KW-1185">Reference proteome</keyword>
<dbReference type="PANTHER" id="PTHR36922">
    <property type="entry name" value="BLL2446 PROTEIN"/>
    <property type="match status" value="1"/>
</dbReference>
<dbReference type="InterPro" id="IPR034660">
    <property type="entry name" value="DinB/YfiT-like"/>
</dbReference>
<proteinExistence type="predicted"/>
<comment type="caution">
    <text evidence="1">The sequence shown here is derived from an EMBL/GenBank/DDBJ whole genome shotgun (WGS) entry which is preliminary data.</text>
</comment>
<name>A0A8H4RES9_9HELO</name>
<dbReference type="Pfam" id="PF09351">
    <property type="entry name" value="DUF1993"/>
    <property type="match status" value="1"/>
</dbReference>
<organism evidence="1 2">
    <name type="scientific">Cudoniella acicularis</name>
    <dbReference type="NCBI Taxonomy" id="354080"/>
    <lineage>
        <taxon>Eukaryota</taxon>
        <taxon>Fungi</taxon>
        <taxon>Dikarya</taxon>
        <taxon>Ascomycota</taxon>
        <taxon>Pezizomycotina</taxon>
        <taxon>Leotiomycetes</taxon>
        <taxon>Helotiales</taxon>
        <taxon>Tricladiaceae</taxon>
        <taxon>Cudoniella</taxon>
    </lineage>
</organism>
<accession>A0A8H4RES9</accession>